<organism evidence="9 10">
    <name type="scientific">Mycolicibacter sinensis (strain JDM601)</name>
    <name type="common">Mycobacterium sinense</name>
    <dbReference type="NCBI Taxonomy" id="875328"/>
    <lineage>
        <taxon>Bacteria</taxon>
        <taxon>Bacillati</taxon>
        <taxon>Actinomycetota</taxon>
        <taxon>Actinomycetes</taxon>
        <taxon>Mycobacteriales</taxon>
        <taxon>Mycobacteriaceae</taxon>
        <taxon>Mycolicibacter</taxon>
    </lineage>
</organism>
<dbReference type="PANTHER" id="PTHR31611:SF0">
    <property type="entry name" value="HIGH-AFFINITY NICKEL TRANSPORT PROTEIN NIC1"/>
    <property type="match status" value="1"/>
</dbReference>
<keyword evidence="6 8" id="KW-1133">Transmembrane helix</keyword>
<sequence length="392" mass="41866">MPIFDHRDRVGVAVLAGVVAAMHLVGFGTLVLIAPRGYYAGAEAFGLGLGVTAYLLGLRHGFDADHIAAIDNTTRKLISDGQKPKTVGFWFAMGHSSLVLLMAVLVIAGARVAGTLADDTSPTRRVLGIAGITASGLFLYLIAIMNIVAMVGIFRAFTRLRRGSYSEDDLEAALGDRGLLARLLRPIMHRISRPWQMFPVGLLFGIGFDTATEVAILVLAGSGAAAGLPWYAVLVLPLLFAAGMALTDTANGLLMTAAYDWAFMQPARKIYYNFTVTGLSVAVALLIGTIELVTVLHDDLHWEGPVSTWISEISLNNAGLAIVAMFAVTWLGAIGYWKAGKLETRWATSSPTLGLRREPEVEGVFDAAPVDAHPVAEEVLDVAEGAVEERHN</sequence>
<evidence type="ECO:0000256" key="6">
    <source>
        <dbReference type="ARBA" id="ARBA00022989"/>
    </source>
</evidence>
<keyword evidence="7 8" id="KW-0472">Membrane</keyword>
<evidence type="ECO:0000313" key="10">
    <source>
        <dbReference type="Proteomes" id="UP000093985"/>
    </source>
</evidence>
<proteinExistence type="inferred from homology"/>
<dbReference type="Pfam" id="PF03824">
    <property type="entry name" value="NicO"/>
    <property type="match status" value="1"/>
</dbReference>
<evidence type="ECO:0000256" key="1">
    <source>
        <dbReference type="ARBA" id="ARBA00004127"/>
    </source>
</evidence>
<dbReference type="EMBL" id="LZIN01000009">
    <property type="protein sequence ID" value="OBG10188.1"/>
    <property type="molecule type" value="Genomic_DNA"/>
</dbReference>
<dbReference type="GO" id="GO:0012505">
    <property type="term" value="C:endomembrane system"/>
    <property type="evidence" value="ECO:0007669"/>
    <property type="project" value="UniProtKB-SubCell"/>
</dbReference>
<evidence type="ECO:0000313" key="9">
    <source>
        <dbReference type="EMBL" id="OBG10188.1"/>
    </source>
</evidence>
<accession>A0A1A2EXI4</accession>
<dbReference type="InterPro" id="IPR004688">
    <property type="entry name" value="Ni/Co_transpt"/>
</dbReference>
<comment type="subcellular location">
    <subcellularLocation>
        <location evidence="8">Cell membrane</location>
        <topology evidence="8">Multi-pass membrane protein</topology>
    </subcellularLocation>
    <subcellularLocation>
        <location evidence="1">Endomembrane system</location>
        <topology evidence="1">Multi-pass membrane protein</topology>
    </subcellularLocation>
</comment>
<comment type="caution">
    <text evidence="9">The sequence shown here is derived from an EMBL/GenBank/DDBJ whole genome shotgun (WGS) entry which is preliminary data.</text>
</comment>
<evidence type="ECO:0000256" key="5">
    <source>
        <dbReference type="ARBA" id="ARBA00022692"/>
    </source>
</evidence>
<feature type="transmembrane region" description="Helical" evidence="8">
    <location>
        <begin position="87"/>
        <end position="109"/>
    </location>
</feature>
<feature type="transmembrane region" description="Helical" evidence="8">
    <location>
        <begin position="228"/>
        <end position="249"/>
    </location>
</feature>
<dbReference type="NCBIfam" id="TIGR00802">
    <property type="entry name" value="nico"/>
    <property type="match status" value="1"/>
</dbReference>
<feature type="transmembrane region" description="Helical" evidence="8">
    <location>
        <begin position="39"/>
        <end position="57"/>
    </location>
</feature>
<dbReference type="GO" id="GO:0015099">
    <property type="term" value="F:nickel cation transmembrane transporter activity"/>
    <property type="evidence" value="ECO:0007669"/>
    <property type="project" value="UniProtKB-UniRule"/>
</dbReference>
<evidence type="ECO:0000256" key="7">
    <source>
        <dbReference type="ARBA" id="ARBA00023136"/>
    </source>
</evidence>
<name>A0A1A2EXI4_MYCSD</name>
<feature type="transmembrane region" description="Helical" evidence="8">
    <location>
        <begin position="270"/>
        <end position="297"/>
    </location>
</feature>
<feature type="transmembrane region" description="Helical" evidence="8">
    <location>
        <begin position="12"/>
        <end position="33"/>
    </location>
</feature>
<evidence type="ECO:0000256" key="4">
    <source>
        <dbReference type="ARBA" id="ARBA00022596"/>
    </source>
</evidence>
<comment type="similarity">
    <text evidence="2 8">Belongs to the NiCoT transporter (TC 2.A.52) family.</text>
</comment>
<keyword evidence="3 8" id="KW-0813">Transport</keyword>
<dbReference type="AlphaFoldDB" id="A0A1A2EXI4"/>
<gene>
    <name evidence="9" type="ORF">A5771_20955</name>
</gene>
<evidence type="ECO:0000256" key="8">
    <source>
        <dbReference type="RuleBase" id="RU362101"/>
    </source>
</evidence>
<dbReference type="PANTHER" id="PTHR31611">
    <property type="entry name" value="HIGH-AFFINITY NICKEL TRANSPORT PROTEIN NIC1"/>
    <property type="match status" value="1"/>
</dbReference>
<dbReference type="InterPro" id="IPR011541">
    <property type="entry name" value="Ni/Co_transpt_high_affinity"/>
</dbReference>
<keyword evidence="4" id="KW-0533">Nickel</keyword>
<dbReference type="Proteomes" id="UP000093985">
    <property type="component" value="Unassembled WGS sequence"/>
</dbReference>
<feature type="transmembrane region" description="Helical" evidence="8">
    <location>
        <begin position="317"/>
        <end position="337"/>
    </location>
</feature>
<feature type="transmembrane region" description="Helical" evidence="8">
    <location>
        <begin position="198"/>
        <end position="222"/>
    </location>
</feature>
<evidence type="ECO:0000256" key="2">
    <source>
        <dbReference type="ARBA" id="ARBA00010892"/>
    </source>
</evidence>
<feature type="transmembrane region" description="Helical" evidence="8">
    <location>
        <begin position="129"/>
        <end position="154"/>
    </location>
</feature>
<protein>
    <recommendedName>
        <fullName evidence="8">Nickel/cobalt efflux system</fullName>
    </recommendedName>
</protein>
<evidence type="ECO:0000256" key="3">
    <source>
        <dbReference type="ARBA" id="ARBA00022448"/>
    </source>
</evidence>
<reference evidence="10" key="1">
    <citation type="submission" date="2016-06" db="EMBL/GenBank/DDBJ databases">
        <authorList>
            <person name="Sutton G."/>
            <person name="Brinkac L."/>
            <person name="Sanka R."/>
            <person name="Adams M."/>
            <person name="Lau E."/>
            <person name="Mehaffy C."/>
            <person name="Tameris M."/>
            <person name="Hatherill M."/>
            <person name="Hanekom W."/>
            <person name="Mahomed H."/>
            <person name="Mcshane H."/>
        </authorList>
    </citation>
    <scope>NUCLEOTIDE SEQUENCE [LARGE SCALE GENOMIC DNA]</scope>
    <source>
        <strain evidence="10">852014-51077_SCH5608930-a</strain>
    </source>
</reference>
<keyword evidence="5 8" id="KW-0812">Transmembrane</keyword>
<dbReference type="GO" id="GO:0005886">
    <property type="term" value="C:plasma membrane"/>
    <property type="evidence" value="ECO:0007669"/>
    <property type="project" value="UniProtKB-SubCell"/>
</dbReference>